<keyword evidence="4" id="KW-1185">Reference proteome</keyword>
<organism evidence="3 4">
    <name type="scientific">Tissierella simiarum</name>
    <dbReference type="NCBI Taxonomy" id="2841534"/>
    <lineage>
        <taxon>Bacteria</taxon>
        <taxon>Bacillati</taxon>
        <taxon>Bacillota</taxon>
        <taxon>Tissierellia</taxon>
        <taxon>Tissierellales</taxon>
        <taxon>Tissierellaceae</taxon>
        <taxon>Tissierella</taxon>
    </lineage>
</organism>
<dbReference type="PANTHER" id="PTHR43273">
    <property type="entry name" value="ANAEROBIC SULFATASE-MATURATING ENZYME HOMOLOG ASLB-RELATED"/>
    <property type="match status" value="1"/>
</dbReference>
<dbReference type="SFLD" id="SFLDG01067">
    <property type="entry name" value="SPASM/twitch_domain_containing"/>
    <property type="match status" value="1"/>
</dbReference>
<dbReference type="CDD" id="cd01335">
    <property type="entry name" value="Radical_SAM"/>
    <property type="match status" value="1"/>
</dbReference>
<feature type="domain" description="Radical SAM core" evidence="2">
    <location>
        <begin position="1"/>
        <end position="220"/>
    </location>
</feature>
<dbReference type="Pfam" id="PF13186">
    <property type="entry name" value="SPASM"/>
    <property type="match status" value="1"/>
</dbReference>
<proteinExistence type="predicted"/>
<dbReference type="SFLD" id="SFLDG01384">
    <property type="entry name" value="thioether_bond_formation_requi"/>
    <property type="match status" value="1"/>
</dbReference>
<dbReference type="PROSITE" id="PS51918">
    <property type="entry name" value="RADICAL_SAM"/>
    <property type="match status" value="1"/>
</dbReference>
<evidence type="ECO:0000313" key="3">
    <source>
        <dbReference type="EMBL" id="MBU5438469.1"/>
    </source>
</evidence>
<dbReference type="SFLD" id="SFLDS00029">
    <property type="entry name" value="Radical_SAM"/>
    <property type="match status" value="1"/>
</dbReference>
<evidence type="ECO:0000256" key="1">
    <source>
        <dbReference type="ARBA" id="ARBA00001966"/>
    </source>
</evidence>
<name>A0ABS6E6T0_9FIRM</name>
<evidence type="ECO:0000259" key="2">
    <source>
        <dbReference type="PROSITE" id="PS51918"/>
    </source>
</evidence>
<protein>
    <submittedName>
        <fullName evidence="3">Radical SAM protein</fullName>
    </submittedName>
</protein>
<dbReference type="InterPro" id="IPR023867">
    <property type="entry name" value="Sulphatase_maturase_rSAM"/>
</dbReference>
<dbReference type="EMBL" id="JAHLPM010000008">
    <property type="protein sequence ID" value="MBU5438469.1"/>
    <property type="molecule type" value="Genomic_DNA"/>
</dbReference>
<accession>A0ABS6E6T0</accession>
<gene>
    <name evidence="3" type="ORF">KQI42_10640</name>
</gene>
<dbReference type="SFLD" id="SFLDG01386">
    <property type="entry name" value="main_SPASM_domain-containing"/>
    <property type="match status" value="1"/>
</dbReference>
<comment type="caution">
    <text evidence="3">The sequence shown here is derived from an EMBL/GenBank/DDBJ whole genome shotgun (WGS) entry which is preliminary data.</text>
</comment>
<dbReference type="Pfam" id="PF04055">
    <property type="entry name" value="Radical_SAM"/>
    <property type="match status" value="1"/>
</dbReference>
<dbReference type="NCBIfam" id="TIGR04085">
    <property type="entry name" value="rSAM_more_4Fe4S"/>
    <property type="match status" value="1"/>
</dbReference>
<dbReference type="RefSeq" id="WP_216519602.1">
    <property type="nucleotide sequence ID" value="NZ_JAHLPM010000008.1"/>
</dbReference>
<comment type="cofactor">
    <cofactor evidence="1">
        <name>[4Fe-4S] cluster</name>
        <dbReference type="ChEBI" id="CHEBI:49883"/>
    </cofactor>
</comment>
<dbReference type="InterPro" id="IPR023885">
    <property type="entry name" value="4Fe4S-binding_SPASM_dom"/>
</dbReference>
<reference evidence="3 4" key="1">
    <citation type="submission" date="2021-06" db="EMBL/GenBank/DDBJ databases">
        <authorList>
            <person name="Sun Q."/>
            <person name="Li D."/>
        </authorList>
    </citation>
    <scope>NUCLEOTIDE SEQUENCE [LARGE SCALE GENOMIC DNA]</scope>
    <source>
        <strain evidence="3 4">MSJ-40</strain>
    </source>
</reference>
<evidence type="ECO:0000313" key="4">
    <source>
        <dbReference type="Proteomes" id="UP000749471"/>
    </source>
</evidence>
<dbReference type="Proteomes" id="UP000749471">
    <property type="component" value="Unassembled WGS sequence"/>
</dbReference>
<dbReference type="InterPro" id="IPR007197">
    <property type="entry name" value="rSAM"/>
</dbReference>
<sequence>MLATLWVTTQCNMKCRYCYEGHDKTNRMMSIETADKSIQYIMKHFNELNEDTLIINFHGGEPLLQFDLIKYITEEFKQIFSSSSKRLMFGLTTNGILLDEKIEEYLCKNFYYSLSASLDGNKLINDTNRMLKNGRGTYDLIIDKFVSLLKIRQDVRIRMTFNTDTVHNLYESVKHLVKIGFNTIIPVADYFDDRWDKHHIDILHKEAEKIFEMFKREKEKNSNLSISIVDVEIYKKGNCGGGITTLNIDPDGDIYPCTYVVEDEEYRIGNIDTGINKVKLQKIHSIFNTKNEICNDCSYYNYCSATRCKLINKVLTNNFNIPSPVMCAMENIMYKFSKYNLKVS</sequence>
<dbReference type="PANTHER" id="PTHR43273:SF2">
    <property type="entry name" value="RADICAL SAM CORE DOMAIN-CONTAINING PROTEIN"/>
    <property type="match status" value="1"/>
</dbReference>